<keyword evidence="4" id="KW-0812">Transmembrane</keyword>
<dbReference type="GO" id="GO:0005811">
    <property type="term" value="C:lipid droplet"/>
    <property type="evidence" value="ECO:0007669"/>
    <property type="project" value="TreeGrafter"/>
</dbReference>
<comment type="similarity">
    <text evidence="1 3">Belongs to the short-chain dehydrogenases/reductases (SDR) family.</text>
</comment>
<dbReference type="PRINTS" id="PR00081">
    <property type="entry name" value="GDHRDH"/>
</dbReference>
<accession>A0A6J3MBD5</accession>
<dbReference type="PANTHER" id="PTHR44169">
    <property type="entry name" value="NADPH-DEPENDENT 1-ACYLDIHYDROXYACETONE PHOSPHATE REDUCTASE"/>
    <property type="match status" value="1"/>
</dbReference>
<dbReference type="PANTHER" id="PTHR44169:SF6">
    <property type="entry name" value="NADPH-DEPENDENT 1-ACYLDIHYDROXYACETONE PHOSPHATE REDUCTASE"/>
    <property type="match status" value="1"/>
</dbReference>
<evidence type="ECO:0000256" key="3">
    <source>
        <dbReference type="RuleBase" id="RU000363"/>
    </source>
</evidence>
<proteinExistence type="inferred from homology"/>
<keyword evidence="4" id="KW-0472">Membrane</keyword>
<dbReference type="Proteomes" id="UP000504637">
    <property type="component" value="Unplaced"/>
</dbReference>
<dbReference type="OrthoDB" id="2102561at2759"/>
<keyword evidence="4" id="KW-1133">Transmembrane helix</keyword>
<reference evidence="6" key="1">
    <citation type="submission" date="2020-01" db="EMBL/GenBank/DDBJ databases">
        <authorList>
            <consortium name="DOE Joint Genome Institute"/>
            <person name="Haridas S."/>
            <person name="Albert R."/>
            <person name="Binder M."/>
            <person name="Bloem J."/>
            <person name="Labutti K."/>
            <person name="Salamov A."/>
            <person name="Andreopoulos B."/>
            <person name="Baker S.E."/>
            <person name="Barry K."/>
            <person name="Bills G."/>
            <person name="Bluhm B.H."/>
            <person name="Cannon C."/>
            <person name="Castanera R."/>
            <person name="Culley D.E."/>
            <person name="Daum C."/>
            <person name="Ezra D."/>
            <person name="Gonzalez J.B."/>
            <person name="Henrissat B."/>
            <person name="Kuo A."/>
            <person name="Liang C."/>
            <person name="Lipzen A."/>
            <person name="Lutzoni F."/>
            <person name="Magnuson J."/>
            <person name="Mondo S."/>
            <person name="Nolan M."/>
            <person name="Ohm R."/>
            <person name="Pangilinan J."/>
            <person name="Park H.-J."/>
            <person name="Ramirez L."/>
            <person name="Alfaro M."/>
            <person name="Sun H."/>
            <person name="Tritt A."/>
            <person name="Yoshinaga Y."/>
            <person name="Zwiers L.-H."/>
            <person name="Turgeon B.G."/>
            <person name="Goodwin S.B."/>
            <person name="Spatafora J.W."/>
            <person name="Crous P.W."/>
            <person name="Grigoriev I.V."/>
        </authorList>
    </citation>
    <scope>NUCLEOTIDE SEQUENCE</scope>
    <source>
        <strain evidence="6">CBS 342.82</strain>
    </source>
</reference>
<feature type="transmembrane region" description="Helical" evidence="4">
    <location>
        <begin position="256"/>
        <end position="277"/>
    </location>
</feature>
<dbReference type="InterPro" id="IPR036291">
    <property type="entry name" value="NAD(P)-bd_dom_sf"/>
</dbReference>
<dbReference type="GO" id="GO:0006654">
    <property type="term" value="P:phosphatidic acid biosynthetic process"/>
    <property type="evidence" value="ECO:0007669"/>
    <property type="project" value="TreeGrafter"/>
</dbReference>
<dbReference type="AlphaFoldDB" id="A0A6J3MBD5"/>
<keyword evidence="5" id="KW-1185">Reference proteome</keyword>
<dbReference type="Pfam" id="PF00106">
    <property type="entry name" value="adh_short"/>
    <property type="match status" value="1"/>
</dbReference>
<evidence type="ECO:0000256" key="1">
    <source>
        <dbReference type="ARBA" id="ARBA00006484"/>
    </source>
</evidence>
<evidence type="ECO:0000256" key="2">
    <source>
        <dbReference type="ARBA" id="ARBA00023002"/>
    </source>
</evidence>
<evidence type="ECO:0000313" key="6">
    <source>
        <dbReference type="RefSeq" id="XP_033462372.1"/>
    </source>
</evidence>
<dbReference type="GO" id="GO:0005783">
    <property type="term" value="C:endoplasmic reticulum"/>
    <property type="evidence" value="ECO:0007669"/>
    <property type="project" value="TreeGrafter"/>
</dbReference>
<keyword evidence="2" id="KW-0560">Oxidoreductase</keyword>
<dbReference type="GO" id="GO:0004806">
    <property type="term" value="F:triacylglycerol lipase activity"/>
    <property type="evidence" value="ECO:0007669"/>
    <property type="project" value="TreeGrafter"/>
</dbReference>
<gene>
    <name evidence="6" type="ORF">K489DRAFT_377888</name>
</gene>
<dbReference type="PRINTS" id="PR00080">
    <property type="entry name" value="SDRFAMILY"/>
</dbReference>
<dbReference type="Gene3D" id="3.40.50.720">
    <property type="entry name" value="NAD(P)-binding Rossmann-like Domain"/>
    <property type="match status" value="1"/>
</dbReference>
<sequence length="308" mass="34001">MESRPLDKWILVTGANDGGLGEATSVAFLARGFNVIAASFDDEPLSFTKPLKGSTDGFLVRLGLDTTSARSIEAAVEHVQQLTEGKLDILINLAGCGYYMPLIDAHIKDARNQFDVNVWGTLAITQALFPMLRAAKGIIINHITIAGVSGLTDPFTGIYASSQAALRSLSDTMRLELAPFEIKVITLITGPAKAKPARRTTEDMRFGLSEASPYRYIEDDAVESMLSLISAESDHQWFQVAEDMVRDLYKEPTPAYIINGYITLLLWWIGWLLPAWLTDWVTLQRSGLLRLKGPARSDPGRIENKKMI</sequence>
<dbReference type="InterPro" id="IPR002347">
    <property type="entry name" value="SDR_fam"/>
</dbReference>
<dbReference type="SUPFAM" id="SSF51735">
    <property type="entry name" value="NAD(P)-binding Rossmann-fold domains"/>
    <property type="match status" value="1"/>
</dbReference>
<dbReference type="GeneID" id="54362069"/>
<dbReference type="RefSeq" id="XP_033462372.1">
    <property type="nucleotide sequence ID" value="XM_033604269.1"/>
</dbReference>
<reference evidence="6" key="2">
    <citation type="submission" date="2020-04" db="EMBL/GenBank/DDBJ databases">
        <authorList>
            <consortium name="NCBI Genome Project"/>
        </authorList>
    </citation>
    <scope>NUCLEOTIDE SEQUENCE</scope>
    <source>
        <strain evidence="6">CBS 342.82</strain>
    </source>
</reference>
<evidence type="ECO:0000313" key="5">
    <source>
        <dbReference type="Proteomes" id="UP000504637"/>
    </source>
</evidence>
<dbReference type="GO" id="GO:0019433">
    <property type="term" value="P:triglyceride catabolic process"/>
    <property type="evidence" value="ECO:0007669"/>
    <property type="project" value="TreeGrafter"/>
</dbReference>
<name>A0A6J3MBD5_9PEZI</name>
<organism evidence="6">
    <name type="scientific">Dissoconium aciculare CBS 342.82</name>
    <dbReference type="NCBI Taxonomy" id="1314786"/>
    <lineage>
        <taxon>Eukaryota</taxon>
        <taxon>Fungi</taxon>
        <taxon>Dikarya</taxon>
        <taxon>Ascomycota</taxon>
        <taxon>Pezizomycotina</taxon>
        <taxon>Dothideomycetes</taxon>
        <taxon>Dothideomycetidae</taxon>
        <taxon>Mycosphaerellales</taxon>
        <taxon>Dissoconiaceae</taxon>
        <taxon>Dissoconium</taxon>
    </lineage>
</organism>
<dbReference type="GO" id="GO:0000140">
    <property type="term" value="F:acylglycerone-phosphate reductase (NADP+) activity"/>
    <property type="evidence" value="ECO:0007669"/>
    <property type="project" value="TreeGrafter"/>
</dbReference>
<reference evidence="6" key="3">
    <citation type="submission" date="2025-08" db="UniProtKB">
        <authorList>
            <consortium name="RefSeq"/>
        </authorList>
    </citation>
    <scope>IDENTIFICATION</scope>
    <source>
        <strain evidence="6">CBS 342.82</strain>
    </source>
</reference>
<protein>
    <submittedName>
        <fullName evidence="6">NAD(P)-binding protein</fullName>
    </submittedName>
</protein>
<evidence type="ECO:0000256" key="4">
    <source>
        <dbReference type="SAM" id="Phobius"/>
    </source>
</evidence>